<dbReference type="Proteomes" id="UP000002051">
    <property type="component" value="Chromosome 4"/>
</dbReference>
<reference evidence="1 3" key="2">
    <citation type="journal article" date="2014" name="BMC Genomics">
        <title>An improved genome release (version Mt4.0) for the model legume Medicago truncatula.</title>
        <authorList>
            <person name="Tang H."/>
            <person name="Krishnakumar V."/>
            <person name="Bidwell S."/>
            <person name="Rosen B."/>
            <person name="Chan A."/>
            <person name="Zhou S."/>
            <person name="Gentzbittel L."/>
            <person name="Childs K.L."/>
            <person name="Yandell M."/>
            <person name="Gundlach H."/>
            <person name="Mayer K.F."/>
            <person name="Schwartz D.C."/>
            <person name="Town C.D."/>
        </authorList>
    </citation>
    <scope>GENOME REANNOTATION</scope>
    <source>
        <strain evidence="2 3">cv. Jemalong A17</strain>
    </source>
</reference>
<dbReference type="EMBL" id="CM001220">
    <property type="protein sequence ID" value="AES89741.1"/>
    <property type="molecule type" value="Genomic_DNA"/>
</dbReference>
<keyword evidence="1" id="KW-0472">Membrane</keyword>
<evidence type="ECO:0000313" key="2">
    <source>
        <dbReference type="EnsemblPlants" id="AES89741"/>
    </source>
</evidence>
<accession>G7JV01</accession>
<evidence type="ECO:0000313" key="1">
    <source>
        <dbReference type="EMBL" id="AES89741.1"/>
    </source>
</evidence>
<organism evidence="1 3">
    <name type="scientific">Medicago truncatula</name>
    <name type="common">Barrel medic</name>
    <name type="synonym">Medicago tribuloides</name>
    <dbReference type="NCBI Taxonomy" id="3880"/>
    <lineage>
        <taxon>Eukaryota</taxon>
        <taxon>Viridiplantae</taxon>
        <taxon>Streptophyta</taxon>
        <taxon>Embryophyta</taxon>
        <taxon>Tracheophyta</taxon>
        <taxon>Spermatophyta</taxon>
        <taxon>Magnoliopsida</taxon>
        <taxon>eudicotyledons</taxon>
        <taxon>Gunneridae</taxon>
        <taxon>Pentapetalae</taxon>
        <taxon>rosids</taxon>
        <taxon>fabids</taxon>
        <taxon>Fabales</taxon>
        <taxon>Fabaceae</taxon>
        <taxon>Papilionoideae</taxon>
        <taxon>50 kb inversion clade</taxon>
        <taxon>NPAAA clade</taxon>
        <taxon>Hologalegina</taxon>
        <taxon>IRL clade</taxon>
        <taxon>Trifolieae</taxon>
        <taxon>Medicago</taxon>
    </lineage>
</organism>
<dbReference type="PaxDb" id="3880-AES84787"/>
<proteinExistence type="predicted"/>
<reference evidence="1 3" key="1">
    <citation type="journal article" date="2011" name="Nature">
        <title>The Medicago genome provides insight into the evolution of rhizobial symbioses.</title>
        <authorList>
            <person name="Young N.D."/>
            <person name="Debelle F."/>
            <person name="Oldroyd G.E."/>
            <person name="Geurts R."/>
            <person name="Cannon S.B."/>
            <person name="Udvardi M.K."/>
            <person name="Benedito V.A."/>
            <person name="Mayer K.F."/>
            <person name="Gouzy J."/>
            <person name="Schoof H."/>
            <person name="Van de Peer Y."/>
            <person name="Proost S."/>
            <person name="Cook D.R."/>
            <person name="Meyers B.C."/>
            <person name="Spannagl M."/>
            <person name="Cheung F."/>
            <person name="De Mita S."/>
            <person name="Krishnakumar V."/>
            <person name="Gundlach H."/>
            <person name="Zhou S."/>
            <person name="Mudge J."/>
            <person name="Bharti A.K."/>
            <person name="Murray J.D."/>
            <person name="Naoumkina M.A."/>
            <person name="Rosen B."/>
            <person name="Silverstein K.A."/>
            <person name="Tang H."/>
            <person name="Rombauts S."/>
            <person name="Zhao P.X."/>
            <person name="Zhou P."/>
            <person name="Barbe V."/>
            <person name="Bardou P."/>
            <person name="Bechner M."/>
            <person name="Bellec A."/>
            <person name="Berger A."/>
            <person name="Berges H."/>
            <person name="Bidwell S."/>
            <person name="Bisseling T."/>
            <person name="Choisne N."/>
            <person name="Couloux A."/>
            <person name="Denny R."/>
            <person name="Deshpande S."/>
            <person name="Dai X."/>
            <person name="Doyle J.J."/>
            <person name="Dudez A.M."/>
            <person name="Farmer A.D."/>
            <person name="Fouteau S."/>
            <person name="Franken C."/>
            <person name="Gibelin C."/>
            <person name="Gish J."/>
            <person name="Goldstein S."/>
            <person name="Gonzalez A.J."/>
            <person name="Green P.J."/>
            <person name="Hallab A."/>
            <person name="Hartog M."/>
            <person name="Hua A."/>
            <person name="Humphray S.J."/>
            <person name="Jeong D.H."/>
            <person name="Jing Y."/>
            <person name="Jocker A."/>
            <person name="Kenton S.M."/>
            <person name="Kim D.J."/>
            <person name="Klee K."/>
            <person name="Lai H."/>
            <person name="Lang C."/>
            <person name="Lin S."/>
            <person name="Macmil S.L."/>
            <person name="Magdelenat G."/>
            <person name="Matthews L."/>
            <person name="McCorrison J."/>
            <person name="Monaghan E.L."/>
            <person name="Mun J.H."/>
            <person name="Najar F.Z."/>
            <person name="Nicholson C."/>
            <person name="Noirot C."/>
            <person name="O'Bleness M."/>
            <person name="Paule C.R."/>
            <person name="Poulain J."/>
            <person name="Prion F."/>
            <person name="Qin B."/>
            <person name="Qu C."/>
            <person name="Retzel E.F."/>
            <person name="Riddle C."/>
            <person name="Sallet E."/>
            <person name="Samain S."/>
            <person name="Samson N."/>
            <person name="Sanders I."/>
            <person name="Saurat O."/>
            <person name="Scarpelli C."/>
            <person name="Schiex T."/>
            <person name="Segurens B."/>
            <person name="Severin A.J."/>
            <person name="Sherrier D.J."/>
            <person name="Shi R."/>
            <person name="Sims S."/>
            <person name="Singer S.R."/>
            <person name="Sinharoy S."/>
            <person name="Sterck L."/>
            <person name="Viollet A."/>
            <person name="Wang B.B."/>
            <person name="Wang K."/>
            <person name="Wang M."/>
            <person name="Wang X."/>
            <person name="Warfsmann J."/>
            <person name="Weissenbach J."/>
            <person name="White D.D."/>
            <person name="White J.D."/>
            <person name="Wiley G.B."/>
            <person name="Wincker P."/>
            <person name="Xing Y."/>
            <person name="Yang L."/>
            <person name="Yao Z."/>
            <person name="Ying F."/>
            <person name="Zhai J."/>
            <person name="Zhou L."/>
            <person name="Zuber A."/>
            <person name="Denarie J."/>
            <person name="Dixon R.A."/>
            <person name="May G.D."/>
            <person name="Schwartz D.C."/>
            <person name="Rogers J."/>
            <person name="Quetier F."/>
            <person name="Town C.D."/>
            <person name="Roe B.A."/>
        </authorList>
    </citation>
    <scope>NUCLEOTIDE SEQUENCE [LARGE SCALE GENOMIC DNA]</scope>
    <source>
        <strain evidence="1">A17</strain>
        <strain evidence="2 3">cv. Jemalong A17</strain>
    </source>
</reference>
<protein>
    <submittedName>
        <fullName evidence="1">Transmembrane protein, putative</fullName>
    </submittedName>
</protein>
<keyword evidence="3" id="KW-1185">Reference proteome</keyword>
<sequence>MTNLHFSRPSQPTIIRCFALLASTLSFVLAAIYRLKALDMCYQGCIGLSNQTQCSSLFLYLLEVSPPTCMIQINMLPLLQISIEKLMPYIIIDHSRLKDNPEEVSIRSLQCLH</sequence>
<keyword evidence="1" id="KW-0812">Transmembrane</keyword>
<evidence type="ECO:0000313" key="3">
    <source>
        <dbReference type="Proteomes" id="UP000002051"/>
    </source>
</evidence>
<dbReference type="HOGENOM" id="CLU_2137194_0_0_1"/>
<dbReference type="EnsemblPlants" id="AES89741">
    <property type="protein sequence ID" value="AES89741"/>
    <property type="gene ID" value="MTR_4g079400"/>
</dbReference>
<gene>
    <name evidence="1" type="ordered locus">MTR_4g079400</name>
</gene>
<name>G7JV01_MEDTR</name>
<dbReference type="AlphaFoldDB" id="G7JV01"/>
<reference evidence="2" key="3">
    <citation type="submission" date="2015-04" db="UniProtKB">
        <authorList>
            <consortium name="EnsemblPlants"/>
        </authorList>
    </citation>
    <scope>IDENTIFICATION</scope>
    <source>
        <strain evidence="2">cv. Jemalong A17</strain>
    </source>
</reference>